<dbReference type="AlphaFoldDB" id="A0A8D3WD44"/>
<gene>
    <name evidence="2" type="ordered locus">Sfla_0003</name>
</gene>
<evidence type="ECO:0000313" key="2">
    <source>
        <dbReference type="EMBL" id="ADW01488.1"/>
    </source>
</evidence>
<organism evidence="2 3">
    <name type="scientific">Streptomyces pratensis (strain ATCC 33331 / IAF-45CD)</name>
    <dbReference type="NCBI Taxonomy" id="591167"/>
    <lineage>
        <taxon>Bacteria</taxon>
        <taxon>Bacillati</taxon>
        <taxon>Actinomycetota</taxon>
        <taxon>Actinomycetes</taxon>
        <taxon>Kitasatosporales</taxon>
        <taxon>Streptomycetaceae</taxon>
        <taxon>Streptomyces</taxon>
    </lineage>
</organism>
<reference evidence="2 3" key="1">
    <citation type="submission" date="2011-01" db="EMBL/GenBank/DDBJ databases">
        <title>Complete sequence of chromosome of Streptomyces flavogriseus ATCC 33331.</title>
        <authorList>
            <consortium name="US DOE Joint Genome Institute"/>
            <person name="Lucas S."/>
            <person name="Copeland A."/>
            <person name="Lapidus A."/>
            <person name="Cheng J.-F."/>
            <person name="Goodwin L."/>
            <person name="Pitluck S."/>
            <person name="Davenport K."/>
            <person name="Detter J.C."/>
            <person name="Han C."/>
            <person name="Tapia R."/>
            <person name="Land M."/>
            <person name="Hauser L."/>
            <person name="Kyrpides N."/>
            <person name="Ivanova N."/>
            <person name="Ovchinnikova G."/>
            <person name="Pagani I."/>
            <person name="Brumm P."/>
            <person name="Mead D."/>
            <person name="Woyke T."/>
        </authorList>
    </citation>
    <scope>NUCLEOTIDE SEQUENCE [LARGE SCALE GENOMIC DNA]</scope>
    <source>
        <strain evidence="3">ATCC 33331 / IAF-45CD</strain>
    </source>
</reference>
<evidence type="ECO:0000256" key="1">
    <source>
        <dbReference type="SAM" id="MobiDB-lite"/>
    </source>
</evidence>
<evidence type="ECO:0000313" key="3">
    <source>
        <dbReference type="Proteomes" id="UP000002066"/>
    </source>
</evidence>
<protein>
    <submittedName>
        <fullName evidence="2">Uncharacterized protein</fullName>
    </submittedName>
</protein>
<proteinExistence type="predicted"/>
<feature type="region of interest" description="Disordered" evidence="1">
    <location>
        <begin position="26"/>
        <end position="50"/>
    </location>
</feature>
<accession>A0A8D3WD44</accession>
<dbReference type="KEGG" id="sfa:Sfla_0003"/>
<sequence>MLRSVFVGALTVGLLALGVPAYSQSEPVNDRVSAPSNAEPERFPGGRAGAEKSNCAEAAARHKAAGSTGLYGCITEVSETEARQRSAATGAAAVPLPVNDCTGNENGSWWALRLSQCQIDPDVRYTLRDKDGTIVATALFAIAQQMDLSATSLEWTETDQLVMLEASPKLPALTATWTTKCAATCSPATTAVFSKQPVKVGQLLKKTYKVADVPTKKYDFLDVDYTLNFDAAGATEITPPSTWDAEVRCDDQLSVGNTSGCVVPWFTPTLNISRAQYGSSADMINWAQINLSGHWGLRSSGKPLHRLQSASEQKKNRQAICGTGKFTPDPAVEQDSCDEFPFAGTYESGALNGVDHGNACAQVTSVRKNSTGDLPFDWQTVTPIGTVTGNEKCVRGHIPGPLNSYAGGAYGNFVQTARLADNDGFWLKVTSS</sequence>
<name>A0A8D3WD44_STRFA</name>
<dbReference type="Proteomes" id="UP000002066">
    <property type="component" value="Chromosome"/>
</dbReference>
<dbReference type="EMBL" id="CP002475">
    <property type="protein sequence ID" value="ADW01488.1"/>
    <property type="molecule type" value="Genomic_DNA"/>
</dbReference>